<dbReference type="PANTHER" id="PTHR11177">
    <property type="entry name" value="CHITINASE"/>
    <property type="match status" value="1"/>
</dbReference>
<dbReference type="OrthoDB" id="73875at2759"/>
<dbReference type="AlphaFoldDB" id="A0A5N5WY55"/>
<dbReference type="Gene3D" id="3.10.50.10">
    <property type="match status" value="1"/>
</dbReference>
<keyword evidence="6" id="KW-0119">Carbohydrate metabolism</keyword>
<dbReference type="InterPro" id="IPR017853">
    <property type="entry name" value="GH"/>
</dbReference>
<comment type="similarity">
    <text evidence="2">Belongs to the glycosyl hydrolase 18 family. Chitinase class V subfamily.</text>
</comment>
<dbReference type="EC" id="3.2.1.14" evidence="3"/>
<dbReference type="InterPro" id="IPR029070">
    <property type="entry name" value="Chitinase_insertion_sf"/>
</dbReference>
<keyword evidence="7 9" id="KW-0326">Glycosidase</keyword>
<evidence type="ECO:0000256" key="8">
    <source>
        <dbReference type="ARBA" id="ARBA00023326"/>
    </source>
</evidence>
<evidence type="ECO:0000256" key="2">
    <source>
        <dbReference type="ARBA" id="ARBA00008682"/>
    </source>
</evidence>
<gene>
    <name evidence="12" type="ORF">BDV29DRAFT_197019</name>
</gene>
<dbReference type="InterPro" id="IPR001223">
    <property type="entry name" value="Glyco_hydro18_cat"/>
</dbReference>
<reference evidence="12 13" key="1">
    <citation type="submission" date="2019-04" db="EMBL/GenBank/DDBJ databases">
        <title>Friends and foes A comparative genomics study of 23 Aspergillus species from section Flavi.</title>
        <authorList>
            <consortium name="DOE Joint Genome Institute"/>
            <person name="Kjaerbolling I."/>
            <person name="Vesth T."/>
            <person name="Frisvad J.C."/>
            <person name="Nybo J.L."/>
            <person name="Theobald S."/>
            <person name="Kildgaard S."/>
            <person name="Isbrandt T."/>
            <person name="Kuo A."/>
            <person name="Sato A."/>
            <person name="Lyhne E.K."/>
            <person name="Kogle M.E."/>
            <person name="Wiebenga A."/>
            <person name="Kun R.S."/>
            <person name="Lubbers R.J."/>
            <person name="Makela M.R."/>
            <person name="Barry K."/>
            <person name="Chovatia M."/>
            <person name="Clum A."/>
            <person name="Daum C."/>
            <person name="Haridas S."/>
            <person name="He G."/>
            <person name="LaButti K."/>
            <person name="Lipzen A."/>
            <person name="Mondo S."/>
            <person name="Riley R."/>
            <person name="Salamov A."/>
            <person name="Simmons B.A."/>
            <person name="Magnuson J.K."/>
            <person name="Henrissat B."/>
            <person name="Mortensen U.H."/>
            <person name="Larsen T.O."/>
            <person name="Devries R.P."/>
            <person name="Grigoriev I.V."/>
            <person name="Machida M."/>
            <person name="Baker S.E."/>
            <person name="Andersen M.R."/>
        </authorList>
    </citation>
    <scope>NUCLEOTIDE SEQUENCE [LARGE SCALE GENOMIC DNA]</scope>
    <source>
        <strain evidence="12 13">CBS 151.66</strain>
    </source>
</reference>
<dbReference type="GO" id="GO:0006032">
    <property type="term" value="P:chitin catabolic process"/>
    <property type="evidence" value="ECO:0007669"/>
    <property type="project" value="UniProtKB-KW"/>
</dbReference>
<sequence>MGSAVVSPECKGNSSRAKTIGYYESWNVERRTCDKIEPKDIPLGIYSHLNFAFALIDSKTFRIAPMNEAAAKRYRSLTQLKARQPGLKVYIALGGWDFNDPGPTRTTFSDLAASQSAQDTFFESLLSFMLHNEFDGVDLDWEYPVADDRGGKPEDFANYVTLVKRLRGRLNQAPKHFGITLTLPASYWYLRGFDIANLEPHVDWFNVMTYDIHGLWDAEGKEIGARAFAHTNLTEINMGLELLWRNNINPERVVMGLGFYGRSFTMADSNCMTSGCAFKKGEAPAGECTNIPGVLSASEIHKIIRNGASVSFDKEAAVKIATWNKDQWVSWDDMETLKLKLDYANKRCLGGTMVWAVDLDDGTLIEALGKVMDKDKRWVGDGKLVVTPCFGSNWPMEMNKTWLGKAIGRSKNRPSKAPVNPDDD</sequence>
<protein>
    <recommendedName>
        <fullName evidence="3">chitinase</fullName>
        <ecNumber evidence="3">3.2.1.14</ecNumber>
    </recommendedName>
</protein>
<keyword evidence="4 9" id="KW-0378">Hydrolase</keyword>
<dbReference type="GO" id="GO:0008061">
    <property type="term" value="F:chitin binding"/>
    <property type="evidence" value="ECO:0007669"/>
    <property type="project" value="InterPro"/>
</dbReference>
<evidence type="ECO:0000256" key="5">
    <source>
        <dbReference type="ARBA" id="ARBA00023024"/>
    </source>
</evidence>
<dbReference type="Pfam" id="PF00704">
    <property type="entry name" value="Glyco_hydro_18"/>
    <property type="match status" value="1"/>
</dbReference>
<keyword evidence="5" id="KW-0146">Chitin degradation</keyword>
<dbReference type="GO" id="GO:0000272">
    <property type="term" value="P:polysaccharide catabolic process"/>
    <property type="evidence" value="ECO:0007669"/>
    <property type="project" value="UniProtKB-KW"/>
</dbReference>
<evidence type="ECO:0000256" key="10">
    <source>
        <dbReference type="SAM" id="MobiDB-lite"/>
    </source>
</evidence>
<dbReference type="InterPro" id="IPR011583">
    <property type="entry name" value="Chitinase_II/V-like_cat"/>
</dbReference>
<evidence type="ECO:0000256" key="1">
    <source>
        <dbReference type="ARBA" id="ARBA00000822"/>
    </source>
</evidence>
<evidence type="ECO:0000313" key="12">
    <source>
        <dbReference type="EMBL" id="KAB8072090.1"/>
    </source>
</evidence>
<dbReference type="PROSITE" id="PS51910">
    <property type="entry name" value="GH18_2"/>
    <property type="match status" value="1"/>
</dbReference>
<evidence type="ECO:0000256" key="9">
    <source>
        <dbReference type="RuleBase" id="RU000489"/>
    </source>
</evidence>
<evidence type="ECO:0000256" key="4">
    <source>
        <dbReference type="ARBA" id="ARBA00022801"/>
    </source>
</evidence>
<dbReference type="PROSITE" id="PS01095">
    <property type="entry name" value="GH18_1"/>
    <property type="match status" value="1"/>
</dbReference>
<evidence type="ECO:0000259" key="11">
    <source>
        <dbReference type="PROSITE" id="PS51910"/>
    </source>
</evidence>
<dbReference type="InterPro" id="IPR050314">
    <property type="entry name" value="Glycosyl_Hydrlase_18"/>
</dbReference>
<dbReference type="GO" id="GO:0008843">
    <property type="term" value="F:endochitinase activity"/>
    <property type="evidence" value="ECO:0007669"/>
    <property type="project" value="UniProtKB-EC"/>
</dbReference>
<dbReference type="PANTHER" id="PTHR11177:SF333">
    <property type="entry name" value="CHITINASE"/>
    <property type="match status" value="1"/>
</dbReference>
<evidence type="ECO:0000256" key="3">
    <source>
        <dbReference type="ARBA" id="ARBA00012729"/>
    </source>
</evidence>
<evidence type="ECO:0000256" key="6">
    <source>
        <dbReference type="ARBA" id="ARBA00023277"/>
    </source>
</evidence>
<dbReference type="EMBL" id="ML732255">
    <property type="protein sequence ID" value="KAB8072090.1"/>
    <property type="molecule type" value="Genomic_DNA"/>
</dbReference>
<dbReference type="InterPro" id="IPR001579">
    <property type="entry name" value="Glyco_hydro_18_chit_AS"/>
</dbReference>
<evidence type="ECO:0000256" key="7">
    <source>
        <dbReference type="ARBA" id="ARBA00023295"/>
    </source>
</evidence>
<dbReference type="Gene3D" id="3.20.20.80">
    <property type="entry name" value="Glycosidases"/>
    <property type="match status" value="1"/>
</dbReference>
<keyword evidence="8" id="KW-0624">Polysaccharide degradation</keyword>
<name>A0A5N5WY55_9EURO</name>
<evidence type="ECO:0000313" key="13">
    <source>
        <dbReference type="Proteomes" id="UP000326565"/>
    </source>
</evidence>
<dbReference type="SUPFAM" id="SSF51445">
    <property type="entry name" value="(Trans)glycosidases"/>
    <property type="match status" value="1"/>
</dbReference>
<keyword evidence="13" id="KW-1185">Reference proteome</keyword>
<dbReference type="SMART" id="SM00636">
    <property type="entry name" value="Glyco_18"/>
    <property type="match status" value="1"/>
</dbReference>
<organism evidence="12 13">
    <name type="scientific">Aspergillus leporis</name>
    <dbReference type="NCBI Taxonomy" id="41062"/>
    <lineage>
        <taxon>Eukaryota</taxon>
        <taxon>Fungi</taxon>
        <taxon>Dikarya</taxon>
        <taxon>Ascomycota</taxon>
        <taxon>Pezizomycotina</taxon>
        <taxon>Eurotiomycetes</taxon>
        <taxon>Eurotiomycetidae</taxon>
        <taxon>Eurotiales</taxon>
        <taxon>Aspergillaceae</taxon>
        <taxon>Aspergillus</taxon>
        <taxon>Aspergillus subgen. Circumdati</taxon>
    </lineage>
</organism>
<feature type="region of interest" description="Disordered" evidence="10">
    <location>
        <begin position="405"/>
        <end position="424"/>
    </location>
</feature>
<dbReference type="Proteomes" id="UP000326565">
    <property type="component" value="Unassembled WGS sequence"/>
</dbReference>
<dbReference type="SUPFAM" id="SSF54556">
    <property type="entry name" value="Chitinase insertion domain"/>
    <property type="match status" value="1"/>
</dbReference>
<comment type="catalytic activity">
    <reaction evidence="1">
        <text>Random endo-hydrolysis of N-acetyl-beta-D-glucosaminide (1-&gt;4)-beta-linkages in chitin and chitodextrins.</text>
        <dbReference type="EC" id="3.2.1.14"/>
    </reaction>
</comment>
<accession>A0A5N5WY55</accession>
<feature type="domain" description="GH18" evidence="11">
    <location>
        <begin position="17"/>
        <end position="375"/>
    </location>
</feature>
<proteinExistence type="inferred from homology"/>